<accession>A0A133UDG7</accession>
<evidence type="ECO:0000313" key="3">
    <source>
        <dbReference type="Proteomes" id="UP000070657"/>
    </source>
</evidence>
<feature type="compositionally biased region" description="Basic and acidic residues" evidence="1">
    <location>
        <begin position="143"/>
        <end position="155"/>
    </location>
</feature>
<feature type="region of interest" description="Disordered" evidence="1">
    <location>
        <begin position="76"/>
        <end position="98"/>
    </location>
</feature>
<dbReference type="Proteomes" id="UP000070657">
    <property type="component" value="Unassembled WGS sequence"/>
</dbReference>
<protein>
    <submittedName>
        <fullName evidence="2">Uncharacterized protein</fullName>
    </submittedName>
</protein>
<dbReference type="EMBL" id="LHXP01000082">
    <property type="protein sequence ID" value="KXA92243.1"/>
    <property type="molecule type" value="Genomic_DNA"/>
</dbReference>
<dbReference type="AlphaFoldDB" id="A0A133UDG7"/>
<organism evidence="2 3">
    <name type="scientific">candidate division MSBL1 archaeon SCGC-AAA259E22</name>
    <dbReference type="NCBI Taxonomy" id="1698265"/>
    <lineage>
        <taxon>Archaea</taxon>
        <taxon>Methanobacteriati</taxon>
        <taxon>Methanobacteriota</taxon>
        <taxon>candidate division MSBL1</taxon>
    </lineage>
</organism>
<proteinExistence type="predicted"/>
<gene>
    <name evidence="2" type="ORF">AKJ66_04490</name>
</gene>
<feature type="region of interest" description="Disordered" evidence="1">
    <location>
        <begin position="116"/>
        <end position="161"/>
    </location>
</feature>
<evidence type="ECO:0000313" key="2">
    <source>
        <dbReference type="EMBL" id="KXA92243.1"/>
    </source>
</evidence>
<evidence type="ECO:0000256" key="1">
    <source>
        <dbReference type="SAM" id="MobiDB-lite"/>
    </source>
</evidence>
<comment type="caution">
    <text evidence="2">The sequence shown here is derived from an EMBL/GenBank/DDBJ whole genome shotgun (WGS) entry which is preliminary data.</text>
</comment>
<name>A0A133UDG7_9EURY</name>
<reference evidence="2 3" key="1">
    <citation type="journal article" date="2016" name="Sci. Rep.">
        <title>Metabolic traits of an uncultured archaeal lineage -MSBL1- from brine pools of the Red Sea.</title>
        <authorList>
            <person name="Mwirichia R."/>
            <person name="Alam I."/>
            <person name="Rashid M."/>
            <person name="Vinu M."/>
            <person name="Ba-Alawi W."/>
            <person name="Anthony Kamau A."/>
            <person name="Kamanda Ngugi D."/>
            <person name="Goker M."/>
            <person name="Klenk H.P."/>
            <person name="Bajic V."/>
            <person name="Stingl U."/>
        </authorList>
    </citation>
    <scope>NUCLEOTIDE SEQUENCE [LARGE SCALE GENOMIC DNA]</scope>
    <source>
        <strain evidence="2">SCGC-AAA259E22</strain>
    </source>
</reference>
<feature type="compositionally biased region" description="Basic residues" evidence="1">
    <location>
        <begin position="133"/>
        <end position="142"/>
    </location>
</feature>
<keyword evidence="3" id="KW-1185">Reference proteome</keyword>
<sequence>MMILPPVTFPPLFPVPFAFALDGRNNGRDADPSLRTERGKPQFSGFFHHRGAEERGREEQVKTGREASLFPFTFLPSCGRKGSDDPPGSAGPPTLAGAVPIFPIIPLKGRSPRWRPCARPGVAFYRGIERGSKRTRTKKKSRERQGRETEKEGARRGGSAF</sequence>